<dbReference type="GO" id="GO:0042956">
    <property type="term" value="P:maltodextrin transmembrane transport"/>
    <property type="evidence" value="ECO:0007669"/>
    <property type="project" value="TreeGrafter"/>
</dbReference>
<keyword evidence="3 5" id="KW-0762">Sugar transport</keyword>
<accession>A0A4R1RJG1</accession>
<evidence type="ECO:0000256" key="5">
    <source>
        <dbReference type="RuleBase" id="RU365005"/>
    </source>
</evidence>
<dbReference type="EMBL" id="SLUN01000016">
    <property type="protein sequence ID" value="TCL65930.1"/>
    <property type="molecule type" value="Genomic_DNA"/>
</dbReference>
<dbReference type="GO" id="GO:0015144">
    <property type="term" value="F:carbohydrate transmembrane transporter activity"/>
    <property type="evidence" value="ECO:0007669"/>
    <property type="project" value="InterPro"/>
</dbReference>
<dbReference type="PANTHER" id="PTHR30061:SF50">
    <property type="entry name" value="MALTOSE_MALTODEXTRIN-BINDING PERIPLASMIC PROTEIN"/>
    <property type="match status" value="1"/>
</dbReference>
<reference evidence="6 7" key="1">
    <citation type="submission" date="2019-03" db="EMBL/GenBank/DDBJ databases">
        <title>Genomic Encyclopedia of Type Strains, Phase IV (KMG-IV): sequencing the most valuable type-strain genomes for metagenomic binning, comparative biology and taxonomic classification.</title>
        <authorList>
            <person name="Goeker M."/>
        </authorList>
    </citation>
    <scope>NUCLEOTIDE SEQUENCE [LARGE SCALE GENOMIC DNA]</scope>
    <source>
        <strain evidence="6 7">LX-B</strain>
    </source>
</reference>
<dbReference type="Pfam" id="PF13416">
    <property type="entry name" value="SBP_bac_8"/>
    <property type="match status" value="1"/>
</dbReference>
<sequence>MKKTMLIGLLLLFVLSLGAVGYGASNDKIVVTPQLIGNENAKIEITWQPVPAHSLGDSNKAKVAYLMQKAKEWAEKHPDVKITPIQTTIAINDSMAKILVQAAEGRAPDVAAIDSYIFPNFAKYAQPIDDVMKEKKLNVKDWFPFAQKVMKPAGKTLGLWYTTDVRILFYRKDLVKNPPKTWPELFKLGKQLKDKGYDTLLYSAGRDENVTMNTLPYYWGLGGELVDESGKPVFGQGKNREAMISYLKFLKNTVDTGITPIRVLNYKSDPEMLGELAIGKAAMFVGVSNMANQLRSVIGDRFNEQWDVAPIPMAKRGVRVSASGGWVSTIFTKDEQKRKLAADFIISLYVDNAGMEGWCKAGGYLPPRKSVFEKAQFFNSDAFAQKFKKELQYSRVRPAAPVYPAISQEIQIAISNVLTGKASPEQAVDDAWRNVNSRK</sequence>
<dbReference type="AlphaFoldDB" id="A0A4R1RJG1"/>
<gene>
    <name evidence="6" type="ORF">EDC14_101660</name>
</gene>
<keyword evidence="5" id="KW-1003">Cell membrane</keyword>
<proteinExistence type="inferred from homology"/>
<evidence type="ECO:0000256" key="4">
    <source>
        <dbReference type="ARBA" id="ARBA00022729"/>
    </source>
</evidence>
<comment type="caution">
    <text evidence="6">The sequence shown here is derived from an EMBL/GenBank/DDBJ whole genome shotgun (WGS) entry which is preliminary data.</text>
</comment>
<dbReference type="RefSeq" id="WP_165908012.1">
    <property type="nucleotide sequence ID" value="NZ_SLUN01000016.1"/>
</dbReference>
<evidence type="ECO:0000256" key="3">
    <source>
        <dbReference type="ARBA" id="ARBA00022597"/>
    </source>
</evidence>
<dbReference type="InterPro" id="IPR006059">
    <property type="entry name" value="SBP"/>
</dbReference>
<evidence type="ECO:0000256" key="1">
    <source>
        <dbReference type="ARBA" id="ARBA00008520"/>
    </source>
</evidence>
<dbReference type="InterPro" id="IPR006060">
    <property type="entry name" value="Maltose/Cyclodextrin-bd"/>
</dbReference>
<evidence type="ECO:0000313" key="7">
    <source>
        <dbReference type="Proteomes" id="UP000295008"/>
    </source>
</evidence>
<dbReference type="Proteomes" id="UP000295008">
    <property type="component" value="Unassembled WGS sequence"/>
</dbReference>
<dbReference type="PRINTS" id="PR00181">
    <property type="entry name" value="MALTOSEBP"/>
</dbReference>
<evidence type="ECO:0000313" key="6">
    <source>
        <dbReference type="EMBL" id="TCL65930.1"/>
    </source>
</evidence>
<dbReference type="SUPFAM" id="SSF53850">
    <property type="entry name" value="Periplasmic binding protein-like II"/>
    <property type="match status" value="1"/>
</dbReference>
<dbReference type="Gene3D" id="3.40.190.10">
    <property type="entry name" value="Periplasmic binding protein-like II"/>
    <property type="match status" value="2"/>
</dbReference>
<keyword evidence="5" id="KW-0472">Membrane</keyword>
<name>A0A4R1RJG1_HYDET</name>
<keyword evidence="5" id="KW-0449">Lipoprotein</keyword>
<comment type="subcellular location">
    <subcellularLocation>
        <location evidence="5">Cell membrane</location>
        <topology evidence="5">Lipid-anchor</topology>
    </subcellularLocation>
</comment>
<keyword evidence="2 5" id="KW-0813">Transport</keyword>
<keyword evidence="7" id="KW-1185">Reference proteome</keyword>
<dbReference type="GO" id="GO:0055052">
    <property type="term" value="C:ATP-binding cassette (ABC) transporter complex, substrate-binding subunit-containing"/>
    <property type="evidence" value="ECO:0007669"/>
    <property type="project" value="TreeGrafter"/>
</dbReference>
<keyword evidence="4" id="KW-0732">Signal</keyword>
<evidence type="ECO:0000256" key="2">
    <source>
        <dbReference type="ARBA" id="ARBA00022448"/>
    </source>
</evidence>
<organism evidence="6 7">
    <name type="scientific">Hydrogenispora ethanolica</name>
    <dbReference type="NCBI Taxonomy" id="1082276"/>
    <lineage>
        <taxon>Bacteria</taxon>
        <taxon>Bacillati</taxon>
        <taxon>Bacillota</taxon>
        <taxon>Hydrogenispora</taxon>
    </lineage>
</organism>
<dbReference type="GO" id="GO:0015768">
    <property type="term" value="P:maltose transport"/>
    <property type="evidence" value="ECO:0007669"/>
    <property type="project" value="TreeGrafter"/>
</dbReference>
<protein>
    <recommendedName>
        <fullName evidence="5">Maltodextrin-binding protein</fullName>
    </recommendedName>
</protein>
<dbReference type="PANTHER" id="PTHR30061">
    <property type="entry name" value="MALTOSE-BINDING PERIPLASMIC PROTEIN"/>
    <property type="match status" value="1"/>
</dbReference>
<comment type="similarity">
    <text evidence="1 5">Belongs to the bacterial solute-binding protein 1 family.</text>
</comment>
<dbReference type="GO" id="GO:1901982">
    <property type="term" value="F:maltose binding"/>
    <property type="evidence" value="ECO:0007669"/>
    <property type="project" value="TreeGrafter"/>
</dbReference>